<keyword evidence="11" id="KW-1185">Reference proteome</keyword>
<evidence type="ECO:0000313" key="10">
    <source>
        <dbReference type="EMBL" id="GGA19721.1"/>
    </source>
</evidence>
<feature type="transmembrane region" description="Helical" evidence="7">
    <location>
        <begin position="375"/>
        <end position="394"/>
    </location>
</feature>
<dbReference type="EMBL" id="BMJA01000001">
    <property type="protein sequence ID" value="GGA19721.1"/>
    <property type="molecule type" value="Genomic_DNA"/>
</dbReference>
<feature type="transmembrane region" description="Helical" evidence="7">
    <location>
        <begin position="286"/>
        <end position="314"/>
    </location>
</feature>
<dbReference type="InterPro" id="IPR003838">
    <property type="entry name" value="ABC3_permease_C"/>
</dbReference>
<comment type="similarity">
    <text evidence="6">Belongs to the ABC-4 integral membrane protein family.</text>
</comment>
<evidence type="ECO:0000256" key="2">
    <source>
        <dbReference type="ARBA" id="ARBA00022475"/>
    </source>
</evidence>
<keyword evidence="3 7" id="KW-0812">Transmembrane</keyword>
<dbReference type="Pfam" id="PF12704">
    <property type="entry name" value="MacB_PCD"/>
    <property type="match status" value="1"/>
</dbReference>
<comment type="caution">
    <text evidence="10">The sequence shown here is derived from an EMBL/GenBank/DDBJ whole genome shotgun (WGS) entry which is preliminary data.</text>
</comment>
<dbReference type="RefSeq" id="WP_188792654.1">
    <property type="nucleotide sequence ID" value="NZ_BMJA01000001.1"/>
</dbReference>
<feature type="domain" description="MacB-like periplasmic core" evidence="9">
    <location>
        <begin position="21"/>
        <end position="251"/>
    </location>
</feature>
<evidence type="ECO:0000259" key="9">
    <source>
        <dbReference type="Pfam" id="PF12704"/>
    </source>
</evidence>
<protein>
    <submittedName>
        <fullName evidence="10">ABC transporter permease</fullName>
    </submittedName>
</protein>
<evidence type="ECO:0000256" key="4">
    <source>
        <dbReference type="ARBA" id="ARBA00022989"/>
    </source>
</evidence>
<evidence type="ECO:0000256" key="3">
    <source>
        <dbReference type="ARBA" id="ARBA00022692"/>
    </source>
</evidence>
<evidence type="ECO:0000259" key="8">
    <source>
        <dbReference type="Pfam" id="PF02687"/>
    </source>
</evidence>
<evidence type="ECO:0000256" key="7">
    <source>
        <dbReference type="SAM" id="Phobius"/>
    </source>
</evidence>
<dbReference type="PANTHER" id="PTHR30572:SF4">
    <property type="entry name" value="ABC TRANSPORTER PERMEASE YTRF"/>
    <property type="match status" value="1"/>
</dbReference>
<keyword evidence="5 7" id="KW-0472">Membrane</keyword>
<dbReference type="InterPro" id="IPR050250">
    <property type="entry name" value="Macrolide_Exporter_MacB"/>
</dbReference>
<keyword evidence="4 7" id="KW-1133">Transmembrane helix</keyword>
<keyword evidence="2" id="KW-1003">Cell membrane</keyword>
<name>A0ABQ1FLH4_9GAMM</name>
<dbReference type="InterPro" id="IPR025857">
    <property type="entry name" value="MacB_PCD"/>
</dbReference>
<feature type="domain" description="ABC3 transporter permease C-terminal" evidence="8">
    <location>
        <begin position="293"/>
        <end position="404"/>
    </location>
</feature>
<evidence type="ECO:0000256" key="6">
    <source>
        <dbReference type="ARBA" id="ARBA00038076"/>
    </source>
</evidence>
<dbReference type="Pfam" id="PF02687">
    <property type="entry name" value="FtsX"/>
    <property type="match status" value="1"/>
</dbReference>
<dbReference type="Proteomes" id="UP000620046">
    <property type="component" value="Unassembled WGS sequence"/>
</dbReference>
<accession>A0ABQ1FLH4</accession>
<sequence length="411" mass="45330">MTLHPILAALRRHKVAALLIVLQIALTLAIVSNAVFIIGHHVQRMMRPTGMVEEGLIRIVQQWPAAPSGDDDAAIEKLDALQRADLETLRSLPDVQEVAASTSNPLLSGYIDGYVSLDADQKGQSVHVAYYYGDQNLRSTFGLHLIAGRDFSADEIRHGRAAPGSPVIIVSKPVADRLFPNGNALGQTVYQDGKPATIVGIVERLQNPRWMDSDWVYNSVIEPLRQDDAWTGYMVRARPGRTDEAMREIRKALFATNPMRLMPEPYAGIHTFAELRARAYRSDRGIALLMGLICLILLSVTAAGIVGLTSFWVVQRHRQIGVRRALGARRIDILRYFQLENLLIAGSGAIIGVLLAFELNHWLMTHYEMTRLPPHYVAIGTVAILVLAQASVLVPARRASNVPPVVATRSV</sequence>
<dbReference type="PANTHER" id="PTHR30572">
    <property type="entry name" value="MEMBRANE COMPONENT OF TRANSPORTER-RELATED"/>
    <property type="match status" value="1"/>
</dbReference>
<feature type="transmembrane region" description="Helical" evidence="7">
    <location>
        <begin position="15"/>
        <end position="38"/>
    </location>
</feature>
<gene>
    <name evidence="10" type="primary">ybjZ</name>
    <name evidence="10" type="ORF">GCM10010981_04660</name>
</gene>
<feature type="transmembrane region" description="Helical" evidence="7">
    <location>
        <begin position="342"/>
        <end position="363"/>
    </location>
</feature>
<evidence type="ECO:0000256" key="5">
    <source>
        <dbReference type="ARBA" id="ARBA00023136"/>
    </source>
</evidence>
<organism evidence="10 11">
    <name type="scientific">Dyella nitratireducens</name>
    <dbReference type="NCBI Taxonomy" id="1849580"/>
    <lineage>
        <taxon>Bacteria</taxon>
        <taxon>Pseudomonadati</taxon>
        <taxon>Pseudomonadota</taxon>
        <taxon>Gammaproteobacteria</taxon>
        <taxon>Lysobacterales</taxon>
        <taxon>Rhodanobacteraceae</taxon>
        <taxon>Dyella</taxon>
    </lineage>
</organism>
<evidence type="ECO:0000256" key="1">
    <source>
        <dbReference type="ARBA" id="ARBA00004651"/>
    </source>
</evidence>
<reference evidence="11" key="1">
    <citation type="journal article" date="2019" name="Int. J. Syst. Evol. Microbiol.">
        <title>The Global Catalogue of Microorganisms (GCM) 10K type strain sequencing project: providing services to taxonomists for standard genome sequencing and annotation.</title>
        <authorList>
            <consortium name="The Broad Institute Genomics Platform"/>
            <consortium name="The Broad Institute Genome Sequencing Center for Infectious Disease"/>
            <person name="Wu L."/>
            <person name="Ma J."/>
        </authorList>
    </citation>
    <scope>NUCLEOTIDE SEQUENCE [LARGE SCALE GENOMIC DNA]</scope>
    <source>
        <strain evidence="11">CGMCC 1.15439</strain>
    </source>
</reference>
<comment type="subcellular location">
    <subcellularLocation>
        <location evidence="1">Cell membrane</location>
        <topology evidence="1">Multi-pass membrane protein</topology>
    </subcellularLocation>
</comment>
<proteinExistence type="inferred from homology"/>
<evidence type="ECO:0000313" key="11">
    <source>
        <dbReference type="Proteomes" id="UP000620046"/>
    </source>
</evidence>